<evidence type="ECO:0000256" key="7">
    <source>
        <dbReference type="ARBA" id="ARBA00023065"/>
    </source>
</evidence>
<evidence type="ECO:0000259" key="12">
    <source>
        <dbReference type="Pfam" id="PF07715"/>
    </source>
</evidence>
<evidence type="ECO:0000256" key="5">
    <source>
        <dbReference type="ARBA" id="ARBA00022692"/>
    </source>
</evidence>
<keyword evidence="2 11" id="KW-0813">Transport</keyword>
<keyword evidence="9 11" id="KW-0472">Membrane</keyword>
<evidence type="ECO:0000256" key="4">
    <source>
        <dbReference type="ARBA" id="ARBA00022496"/>
    </source>
</evidence>
<evidence type="ECO:0000256" key="8">
    <source>
        <dbReference type="ARBA" id="ARBA00023077"/>
    </source>
</evidence>
<feature type="domain" description="TonB-dependent receptor plug" evidence="12">
    <location>
        <begin position="15"/>
        <end position="128"/>
    </location>
</feature>
<keyword evidence="5 11" id="KW-0812">Transmembrane</keyword>
<dbReference type="InterPro" id="IPR036942">
    <property type="entry name" value="Beta-barrel_TonB_sf"/>
</dbReference>
<dbReference type="GO" id="GO:0006826">
    <property type="term" value="P:iron ion transport"/>
    <property type="evidence" value="ECO:0007669"/>
    <property type="project" value="UniProtKB-KW"/>
</dbReference>
<dbReference type="AlphaFoldDB" id="A0A6C0U562"/>
<evidence type="ECO:0000313" key="14">
    <source>
        <dbReference type="Proteomes" id="UP000477680"/>
    </source>
</evidence>
<keyword evidence="3 11" id="KW-1134">Transmembrane beta strand</keyword>
<name>A0A6C0U562_9GAMM</name>
<keyword evidence="6" id="KW-0408">Iron</keyword>
<evidence type="ECO:0000313" key="13">
    <source>
        <dbReference type="EMBL" id="QIB66117.1"/>
    </source>
</evidence>
<evidence type="ECO:0000256" key="3">
    <source>
        <dbReference type="ARBA" id="ARBA00022452"/>
    </source>
</evidence>
<evidence type="ECO:0000256" key="6">
    <source>
        <dbReference type="ARBA" id="ARBA00023004"/>
    </source>
</evidence>
<dbReference type="Proteomes" id="UP000477680">
    <property type="component" value="Chromosome"/>
</dbReference>
<evidence type="ECO:0000256" key="1">
    <source>
        <dbReference type="ARBA" id="ARBA00004571"/>
    </source>
</evidence>
<comment type="subcellular location">
    <subcellularLocation>
        <location evidence="1 11">Cell outer membrane</location>
        <topology evidence="1 11">Multi-pass membrane protein</topology>
    </subcellularLocation>
</comment>
<evidence type="ECO:0000256" key="9">
    <source>
        <dbReference type="ARBA" id="ARBA00023136"/>
    </source>
</evidence>
<gene>
    <name evidence="13" type="ORF">G3T16_12540</name>
</gene>
<keyword evidence="8" id="KW-0798">TonB box</keyword>
<dbReference type="Gene3D" id="2.40.170.20">
    <property type="entry name" value="TonB-dependent receptor, beta-barrel domain"/>
    <property type="match status" value="1"/>
</dbReference>
<accession>A0A6C0U562</accession>
<keyword evidence="7" id="KW-0406">Ion transport</keyword>
<evidence type="ECO:0000256" key="10">
    <source>
        <dbReference type="ARBA" id="ARBA00023237"/>
    </source>
</evidence>
<keyword evidence="4" id="KW-0410">Iron transport</keyword>
<keyword evidence="13" id="KW-0675">Receptor</keyword>
<comment type="similarity">
    <text evidence="11">Belongs to the TonB-dependent receptor family.</text>
</comment>
<protein>
    <submittedName>
        <fullName evidence="13">TonB-dependent receptor</fullName>
    </submittedName>
</protein>
<dbReference type="InterPro" id="IPR039426">
    <property type="entry name" value="TonB-dep_rcpt-like"/>
</dbReference>
<dbReference type="GO" id="GO:0009279">
    <property type="term" value="C:cell outer membrane"/>
    <property type="evidence" value="ECO:0007669"/>
    <property type="project" value="UniProtKB-SubCell"/>
</dbReference>
<dbReference type="RefSeq" id="WP_163495552.1">
    <property type="nucleotide sequence ID" value="NZ_CP048711.1"/>
</dbReference>
<dbReference type="PANTHER" id="PTHR32552">
    <property type="entry name" value="FERRICHROME IRON RECEPTOR-RELATED"/>
    <property type="match status" value="1"/>
</dbReference>
<evidence type="ECO:0000256" key="11">
    <source>
        <dbReference type="PROSITE-ProRule" id="PRU01360"/>
    </source>
</evidence>
<dbReference type="EMBL" id="CP048711">
    <property type="protein sequence ID" value="QIB66117.1"/>
    <property type="molecule type" value="Genomic_DNA"/>
</dbReference>
<dbReference type="InterPro" id="IPR012910">
    <property type="entry name" value="Plug_dom"/>
</dbReference>
<keyword evidence="10 11" id="KW-0998">Cell outer membrane</keyword>
<dbReference type="Pfam" id="PF07715">
    <property type="entry name" value="Plug"/>
    <property type="match status" value="1"/>
</dbReference>
<dbReference type="SUPFAM" id="SSF56935">
    <property type="entry name" value="Porins"/>
    <property type="match status" value="1"/>
</dbReference>
<dbReference type="KEGG" id="kim:G3T16_12540"/>
<dbReference type="PANTHER" id="PTHR32552:SF81">
    <property type="entry name" value="TONB-DEPENDENT OUTER MEMBRANE RECEPTOR"/>
    <property type="match status" value="1"/>
</dbReference>
<reference evidence="13 14" key="1">
    <citation type="submission" date="2020-02" db="EMBL/GenBank/DDBJ databases">
        <title>Genome sequencing for Kineobactrum sp. M2.</title>
        <authorList>
            <person name="Park S.-J."/>
        </authorList>
    </citation>
    <scope>NUCLEOTIDE SEQUENCE [LARGE SCALE GENOMIC DNA]</scope>
    <source>
        <strain evidence="13 14">M2</strain>
    </source>
</reference>
<organism evidence="13 14">
    <name type="scientific">Kineobactrum salinum</name>
    <dbReference type="NCBI Taxonomy" id="2708301"/>
    <lineage>
        <taxon>Bacteria</taxon>
        <taxon>Pseudomonadati</taxon>
        <taxon>Pseudomonadota</taxon>
        <taxon>Gammaproteobacteria</taxon>
        <taxon>Cellvibrionales</taxon>
        <taxon>Halieaceae</taxon>
        <taxon>Kineobactrum</taxon>
    </lineage>
</organism>
<keyword evidence="14" id="KW-1185">Reference proteome</keyword>
<sequence>MEEVTVTATRRQESVQDVPYNISAYSADYLKRLGVGSLSDIAHIAPGIAYIDEGSRPGANNNGFIIRGLRGTQLASANDEPDTIEASVSTYLGETPLFFPLVIKDIERVEILRGPQGTLYGSGAVGGTIRFIPEKPDPAAGFTYELSGATSLTKAADEPGYEGNAIVNIPLAENLALRGSFGHIRESGFIDNNGVARLDAAGEPILSNPADFLGSGIETKKVEDLNETDTSYGRMSLWWGAGETVDVDLAYHYQNIESHGRQVHNPGSPANDRYEVSMPYEEPQESTLNLLSLDVGIDTAIGQLTSASAYYQIDTDLFADSTNLYSSLLAGNFMGFPRIIAYRGSADPSGGPGYGIYDQSAFVQEVRLVSNPGKRFDWVVGGYYMQRDTDYDLADHVPGFADWADAFLGMPLGAQGLPQLRSQMDRDFKDKALFGELTWHITERWQATVGARAFRQQTDGIKTLAVPSASAIMTTLDSGVADPDFLTNSFSLDDSVSDQIFKFNTSSLLSG</sequence>
<proteinExistence type="inferred from homology"/>
<evidence type="ECO:0000256" key="2">
    <source>
        <dbReference type="ARBA" id="ARBA00022448"/>
    </source>
</evidence>
<dbReference type="PROSITE" id="PS52016">
    <property type="entry name" value="TONB_DEPENDENT_REC_3"/>
    <property type="match status" value="1"/>
</dbReference>